<organism evidence="2 3">
    <name type="scientific">Puccinia graminis f. sp. tritici</name>
    <dbReference type="NCBI Taxonomy" id="56615"/>
    <lineage>
        <taxon>Eukaryota</taxon>
        <taxon>Fungi</taxon>
        <taxon>Dikarya</taxon>
        <taxon>Basidiomycota</taxon>
        <taxon>Pucciniomycotina</taxon>
        <taxon>Pucciniomycetes</taxon>
        <taxon>Pucciniales</taxon>
        <taxon>Pucciniaceae</taxon>
        <taxon>Puccinia</taxon>
    </lineage>
</organism>
<reference evidence="2 3" key="1">
    <citation type="submission" date="2019-05" db="EMBL/GenBank/DDBJ databases">
        <title>Emergence of the Ug99 lineage of the wheat stem rust pathogen through somatic hybridization.</title>
        <authorList>
            <person name="Li F."/>
            <person name="Upadhyaya N.M."/>
            <person name="Sperschneider J."/>
            <person name="Matny O."/>
            <person name="Nguyen-Phuc H."/>
            <person name="Mago R."/>
            <person name="Raley C."/>
            <person name="Miller M.E."/>
            <person name="Silverstein K.A.T."/>
            <person name="Henningsen E."/>
            <person name="Hirsch C.D."/>
            <person name="Visser B."/>
            <person name="Pretorius Z.A."/>
            <person name="Steffenson B.J."/>
            <person name="Schwessinger B."/>
            <person name="Dodds P.N."/>
            <person name="Figueroa M."/>
        </authorList>
    </citation>
    <scope>NUCLEOTIDE SEQUENCE [LARGE SCALE GENOMIC DNA]</scope>
    <source>
        <strain evidence="2">21-0</strain>
    </source>
</reference>
<evidence type="ECO:0000313" key="2">
    <source>
        <dbReference type="EMBL" id="KAA1103233.1"/>
    </source>
</evidence>
<proteinExistence type="predicted"/>
<sequence>MLRTEQGKHTFVNQTLSHAFHLRPRQTAICALNGMQSEGTFIANYCKLLVKSQGEKATDPNPEGSLGTQIRLDSFRKR</sequence>
<keyword evidence="3" id="KW-1185">Reference proteome</keyword>
<feature type="region of interest" description="Disordered" evidence="1">
    <location>
        <begin position="53"/>
        <end position="78"/>
    </location>
</feature>
<accession>A0A5B0PRA1</accession>
<dbReference type="AlphaFoldDB" id="A0A5B0PRA1"/>
<dbReference type="Proteomes" id="UP000324748">
    <property type="component" value="Unassembled WGS sequence"/>
</dbReference>
<evidence type="ECO:0000313" key="3">
    <source>
        <dbReference type="Proteomes" id="UP000324748"/>
    </source>
</evidence>
<evidence type="ECO:0000256" key="1">
    <source>
        <dbReference type="SAM" id="MobiDB-lite"/>
    </source>
</evidence>
<comment type="caution">
    <text evidence="2">The sequence shown here is derived from an EMBL/GenBank/DDBJ whole genome shotgun (WGS) entry which is preliminary data.</text>
</comment>
<protein>
    <submittedName>
        <fullName evidence="2">Uncharacterized protein</fullName>
    </submittedName>
</protein>
<name>A0A5B0PRA1_PUCGR</name>
<dbReference type="EMBL" id="VSWC01000042">
    <property type="protein sequence ID" value="KAA1103233.1"/>
    <property type="molecule type" value="Genomic_DNA"/>
</dbReference>
<gene>
    <name evidence="2" type="ORF">PGT21_010523</name>
</gene>